<dbReference type="AlphaFoldDB" id="A0A1N7RNP7"/>
<proteinExistence type="predicted"/>
<keyword evidence="3" id="KW-1185">Reference proteome</keyword>
<name>A0A1N7RNP7_9BURK</name>
<dbReference type="EMBL" id="CYGX02000009">
    <property type="protein sequence ID" value="SIT36703.1"/>
    <property type="molecule type" value="Genomic_DNA"/>
</dbReference>
<feature type="region of interest" description="Disordered" evidence="1">
    <location>
        <begin position="1"/>
        <end position="58"/>
    </location>
</feature>
<dbReference type="STRING" id="1247936.BN2475_90168"/>
<evidence type="ECO:0000313" key="3">
    <source>
        <dbReference type="Proteomes" id="UP000187012"/>
    </source>
</evidence>
<reference evidence="2 3" key="1">
    <citation type="submission" date="2016-12" db="EMBL/GenBank/DDBJ databases">
        <authorList>
            <person name="Song W.-J."/>
            <person name="Kurnit D.M."/>
        </authorList>
    </citation>
    <scope>NUCLEOTIDE SEQUENCE [LARGE SCALE GENOMIC DNA]</scope>
    <source>
        <strain evidence="2 3">STM7296</strain>
    </source>
</reference>
<dbReference type="Proteomes" id="UP000187012">
    <property type="component" value="Unassembled WGS sequence"/>
</dbReference>
<sequence>MGGGESGDTAGCAEHLAFGFGQPQRGDDHEQMVRAGVNRPVLAPGQPVEPLGRRHVLL</sequence>
<evidence type="ECO:0000313" key="2">
    <source>
        <dbReference type="EMBL" id="SIT36703.1"/>
    </source>
</evidence>
<accession>A0A1N7RNP7</accession>
<gene>
    <name evidence="2" type="ORF">BN2475_90168</name>
</gene>
<evidence type="ECO:0000256" key="1">
    <source>
        <dbReference type="SAM" id="MobiDB-lite"/>
    </source>
</evidence>
<protein>
    <submittedName>
        <fullName evidence="2">Uncharacterized protein</fullName>
    </submittedName>
</protein>
<organism evidence="2 3">
    <name type="scientific">Paraburkholderia ribeironis</name>
    <dbReference type="NCBI Taxonomy" id="1247936"/>
    <lineage>
        <taxon>Bacteria</taxon>
        <taxon>Pseudomonadati</taxon>
        <taxon>Pseudomonadota</taxon>
        <taxon>Betaproteobacteria</taxon>
        <taxon>Burkholderiales</taxon>
        <taxon>Burkholderiaceae</taxon>
        <taxon>Paraburkholderia</taxon>
    </lineage>
</organism>